<proteinExistence type="inferred from homology"/>
<evidence type="ECO:0000256" key="8">
    <source>
        <dbReference type="ARBA" id="ARBA00023136"/>
    </source>
</evidence>
<keyword evidence="7 9" id="KW-0811">Translocation</keyword>
<evidence type="ECO:0000256" key="3">
    <source>
        <dbReference type="ARBA" id="ARBA00022475"/>
    </source>
</evidence>
<feature type="transmembrane region" description="Helical" evidence="9">
    <location>
        <begin position="30"/>
        <end position="52"/>
    </location>
</feature>
<dbReference type="AlphaFoldDB" id="A0A2N6UKV5"/>
<comment type="subcellular location">
    <subcellularLocation>
        <location evidence="9">Cell membrane</location>
        <topology evidence="9">Single-pass membrane protein</topology>
    </subcellularLocation>
    <subcellularLocation>
        <location evidence="1">Membrane</location>
    </subcellularLocation>
</comment>
<keyword evidence="5 9" id="KW-0653">Protein transport</keyword>
<evidence type="ECO:0000256" key="4">
    <source>
        <dbReference type="ARBA" id="ARBA00022692"/>
    </source>
</evidence>
<dbReference type="Proteomes" id="UP000235658">
    <property type="component" value="Unassembled WGS sequence"/>
</dbReference>
<dbReference type="GO" id="GO:0009306">
    <property type="term" value="P:protein secretion"/>
    <property type="evidence" value="ECO:0007669"/>
    <property type="project" value="UniProtKB-UniRule"/>
</dbReference>
<keyword evidence="3 9" id="KW-1003">Cell membrane</keyword>
<protein>
    <recommendedName>
        <fullName evidence="9">Protein translocase subunit SecE</fullName>
    </recommendedName>
</protein>
<comment type="subunit">
    <text evidence="9">Component of the Sec protein translocase complex. Heterotrimer consisting of SecY, SecE and SecG subunits. The heterotrimers can form oligomers, although 1 heterotrimer is thought to be able to translocate proteins. Interacts with the ribosome. Interacts with SecDF, and other proteins may be involved. Interacts with SecA.</text>
</comment>
<evidence type="ECO:0000256" key="9">
    <source>
        <dbReference type="HAMAP-Rule" id="MF_00422"/>
    </source>
</evidence>
<dbReference type="PANTHER" id="PTHR33910:SF1">
    <property type="entry name" value="PROTEIN TRANSLOCASE SUBUNIT SECE"/>
    <property type="match status" value="1"/>
</dbReference>
<gene>
    <name evidence="9 10" type="primary">secE</name>
    <name evidence="10" type="ORF">CJ192_01725</name>
</gene>
<dbReference type="RefSeq" id="WP_004813575.1">
    <property type="nucleotide sequence ID" value="NZ_CABKPG010000034.1"/>
</dbReference>
<accession>A0A2N6UKV5</accession>
<dbReference type="GO" id="GO:0008320">
    <property type="term" value="F:protein transmembrane transporter activity"/>
    <property type="evidence" value="ECO:0007669"/>
    <property type="project" value="UniProtKB-UniRule"/>
</dbReference>
<keyword evidence="4 9" id="KW-0812">Transmembrane</keyword>
<comment type="similarity">
    <text evidence="9">Belongs to the SecE/SEC61-gamma family.</text>
</comment>
<keyword evidence="2 9" id="KW-0813">Transport</keyword>
<evidence type="ECO:0000256" key="6">
    <source>
        <dbReference type="ARBA" id="ARBA00022989"/>
    </source>
</evidence>
<dbReference type="Gene3D" id="1.20.5.1030">
    <property type="entry name" value="Preprotein translocase secy subunit"/>
    <property type="match status" value="1"/>
</dbReference>
<evidence type="ECO:0000256" key="7">
    <source>
        <dbReference type="ARBA" id="ARBA00023010"/>
    </source>
</evidence>
<dbReference type="InterPro" id="IPR038379">
    <property type="entry name" value="SecE_sf"/>
</dbReference>
<evidence type="ECO:0000256" key="2">
    <source>
        <dbReference type="ARBA" id="ARBA00022448"/>
    </source>
</evidence>
<dbReference type="EMBL" id="PNHP01000001">
    <property type="protein sequence ID" value="PMC82473.1"/>
    <property type="molecule type" value="Genomic_DNA"/>
</dbReference>
<dbReference type="GO" id="GO:0005886">
    <property type="term" value="C:plasma membrane"/>
    <property type="evidence" value="ECO:0007669"/>
    <property type="project" value="UniProtKB-SubCell"/>
</dbReference>
<keyword evidence="8 9" id="KW-0472">Membrane</keyword>
<dbReference type="PRINTS" id="PR01650">
    <property type="entry name" value="SECETRNLCASE"/>
</dbReference>
<dbReference type="GO" id="GO:0006605">
    <property type="term" value="P:protein targeting"/>
    <property type="evidence" value="ECO:0007669"/>
    <property type="project" value="UniProtKB-UniRule"/>
</dbReference>
<dbReference type="GO" id="GO:0065002">
    <property type="term" value="P:intracellular protein transmembrane transport"/>
    <property type="evidence" value="ECO:0007669"/>
    <property type="project" value="UniProtKB-UniRule"/>
</dbReference>
<reference evidence="10 11" key="1">
    <citation type="submission" date="2017-09" db="EMBL/GenBank/DDBJ databases">
        <title>Bacterial strain isolated from the female urinary microbiota.</title>
        <authorList>
            <person name="Thomas-White K."/>
            <person name="Kumar N."/>
            <person name="Forster S."/>
            <person name="Putonti C."/>
            <person name="Lawley T."/>
            <person name="Wolfe A.J."/>
        </authorList>
    </citation>
    <scope>NUCLEOTIDE SEQUENCE [LARGE SCALE GENOMIC DNA]</scope>
    <source>
        <strain evidence="10 11">UMB0204</strain>
    </source>
</reference>
<dbReference type="InterPro" id="IPR005807">
    <property type="entry name" value="SecE_bac"/>
</dbReference>
<dbReference type="Pfam" id="PF00584">
    <property type="entry name" value="SecE"/>
    <property type="match status" value="1"/>
</dbReference>
<organism evidence="10 11">
    <name type="scientific">Anaerococcus hydrogenalis</name>
    <dbReference type="NCBI Taxonomy" id="33029"/>
    <lineage>
        <taxon>Bacteria</taxon>
        <taxon>Bacillati</taxon>
        <taxon>Bacillota</taxon>
        <taxon>Tissierellia</taxon>
        <taxon>Tissierellales</taxon>
        <taxon>Peptoniphilaceae</taxon>
        <taxon>Anaerococcus</taxon>
    </lineage>
</organism>
<dbReference type="PANTHER" id="PTHR33910">
    <property type="entry name" value="PROTEIN TRANSLOCASE SUBUNIT SECE"/>
    <property type="match status" value="1"/>
</dbReference>
<dbReference type="GO" id="GO:0043952">
    <property type="term" value="P:protein transport by the Sec complex"/>
    <property type="evidence" value="ECO:0007669"/>
    <property type="project" value="UniProtKB-UniRule"/>
</dbReference>
<evidence type="ECO:0000313" key="11">
    <source>
        <dbReference type="Proteomes" id="UP000235658"/>
    </source>
</evidence>
<name>A0A2N6UKV5_9FIRM</name>
<dbReference type="InterPro" id="IPR001901">
    <property type="entry name" value="Translocase_SecE/Sec61-g"/>
</dbReference>
<evidence type="ECO:0000256" key="1">
    <source>
        <dbReference type="ARBA" id="ARBA00004370"/>
    </source>
</evidence>
<dbReference type="HAMAP" id="MF_00422">
    <property type="entry name" value="SecE"/>
    <property type="match status" value="1"/>
</dbReference>
<comment type="function">
    <text evidence="9">Essential subunit of the Sec protein translocation channel SecYEG. Clamps together the 2 halves of SecY. May contact the channel plug during translocation.</text>
</comment>
<keyword evidence="6 9" id="KW-1133">Transmembrane helix</keyword>
<dbReference type="GeneID" id="84577895"/>
<evidence type="ECO:0000313" key="10">
    <source>
        <dbReference type="EMBL" id="PMC82473.1"/>
    </source>
</evidence>
<sequence length="60" mass="7007">MAKKKEGFFKSIRREFKKITWPTKNETLNYSLLVIIVSVITGLLIWLLDIVFGNMLGFLM</sequence>
<evidence type="ECO:0000256" key="5">
    <source>
        <dbReference type="ARBA" id="ARBA00022927"/>
    </source>
</evidence>
<dbReference type="NCBIfam" id="TIGR00964">
    <property type="entry name" value="secE_bact"/>
    <property type="match status" value="1"/>
</dbReference>
<comment type="caution">
    <text evidence="10">The sequence shown here is derived from an EMBL/GenBank/DDBJ whole genome shotgun (WGS) entry which is preliminary data.</text>
</comment>